<comment type="caution">
    <text evidence="2">The sequence shown here is derived from an EMBL/GenBank/DDBJ whole genome shotgun (WGS) entry which is preliminary data.</text>
</comment>
<sequence>MNRKAKNRLLPLVVAVAGATLSGLQNFRFQSPSFFPFTLPSNNILKAPKGGAGYSVSDGYWMMLKPLSTAGHSKRRSI</sequence>
<reference evidence="2" key="1">
    <citation type="submission" date="2016-01" db="EMBL/GenBank/DDBJ databases">
        <authorList>
            <person name="Peeters C."/>
        </authorList>
    </citation>
    <scope>NUCLEOTIDE SEQUENCE</scope>
    <source>
        <strain evidence="2">LMG 29321</strain>
    </source>
</reference>
<feature type="signal peptide" evidence="1">
    <location>
        <begin position="1"/>
        <end position="19"/>
    </location>
</feature>
<name>A0A158DF53_9BURK</name>
<evidence type="ECO:0000313" key="2">
    <source>
        <dbReference type="EMBL" id="SAK93030.1"/>
    </source>
</evidence>
<feature type="chain" id="PRO_5007624064" evidence="1">
    <location>
        <begin position="20"/>
        <end position="78"/>
    </location>
</feature>
<dbReference type="EMBL" id="FCOX02000031">
    <property type="protein sequence ID" value="SAK93030.1"/>
    <property type="molecule type" value="Genomic_DNA"/>
</dbReference>
<proteinExistence type="predicted"/>
<keyword evidence="3" id="KW-1185">Reference proteome</keyword>
<accession>A0A158DF53</accession>
<evidence type="ECO:0000313" key="3">
    <source>
        <dbReference type="Proteomes" id="UP000071859"/>
    </source>
</evidence>
<keyword evidence="1" id="KW-0732">Signal</keyword>
<dbReference type="RefSeq" id="WP_062608655.1">
    <property type="nucleotide sequence ID" value="NZ_FCOX02000031.1"/>
</dbReference>
<dbReference type="OrthoDB" id="5511088at2"/>
<dbReference type="AlphaFoldDB" id="A0A158DF53"/>
<dbReference type="Proteomes" id="UP000071859">
    <property type="component" value="Unassembled WGS sequence"/>
</dbReference>
<organism evidence="2 3">
    <name type="scientific">Caballeronia calidae</name>
    <dbReference type="NCBI Taxonomy" id="1777139"/>
    <lineage>
        <taxon>Bacteria</taxon>
        <taxon>Pseudomonadati</taxon>
        <taxon>Pseudomonadota</taxon>
        <taxon>Betaproteobacteria</taxon>
        <taxon>Burkholderiales</taxon>
        <taxon>Burkholderiaceae</taxon>
        <taxon>Caballeronia</taxon>
    </lineage>
</organism>
<protein>
    <submittedName>
        <fullName evidence="2">Uncharacterized protein</fullName>
    </submittedName>
</protein>
<evidence type="ECO:0000256" key="1">
    <source>
        <dbReference type="SAM" id="SignalP"/>
    </source>
</evidence>
<gene>
    <name evidence="2" type="ORF">AWB78_05074</name>
</gene>